<dbReference type="FunCoup" id="Q4N544">
    <property type="interactions" value="6"/>
</dbReference>
<evidence type="ECO:0000256" key="7">
    <source>
        <dbReference type="RuleBase" id="RU079119"/>
    </source>
</evidence>
<dbReference type="GeneID" id="3502271"/>
<feature type="transmembrane region" description="Helical" evidence="7">
    <location>
        <begin position="126"/>
        <end position="147"/>
    </location>
</feature>
<dbReference type="GO" id="GO:0019706">
    <property type="term" value="F:protein-cysteine S-palmitoyltransferase activity"/>
    <property type="evidence" value="ECO:0007669"/>
    <property type="project" value="UniProtKB-EC"/>
</dbReference>
<evidence type="ECO:0000256" key="4">
    <source>
        <dbReference type="ARBA" id="ARBA00022989"/>
    </source>
</evidence>
<dbReference type="eggNOG" id="KOG1315">
    <property type="taxonomic scope" value="Eukaryota"/>
</dbReference>
<accession>Q4N544</accession>
<comment type="caution">
    <text evidence="9">The sequence shown here is derived from an EMBL/GenBank/DDBJ whole genome shotgun (WGS) entry which is preliminary data.</text>
</comment>
<keyword evidence="3 7" id="KW-0812">Transmembrane</keyword>
<dbReference type="PANTHER" id="PTHR12246">
    <property type="entry name" value="PALMITOYLTRANSFERASE ZDHHC16"/>
    <property type="match status" value="1"/>
</dbReference>
<dbReference type="AlphaFoldDB" id="Q4N544"/>
<keyword evidence="10" id="KW-1185">Reference proteome</keyword>
<evidence type="ECO:0000313" key="10">
    <source>
        <dbReference type="Proteomes" id="UP000001949"/>
    </source>
</evidence>
<comment type="catalytic activity">
    <reaction evidence="7">
        <text>L-cysteinyl-[protein] + hexadecanoyl-CoA = S-hexadecanoyl-L-cysteinyl-[protein] + CoA</text>
        <dbReference type="Rhea" id="RHEA:36683"/>
        <dbReference type="Rhea" id="RHEA-COMP:10131"/>
        <dbReference type="Rhea" id="RHEA-COMP:11032"/>
        <dbReference type="ChEBI" id="CHEBI:29950"/>
        <dbReference type="ChEBI" id="CHEBI:57287"/>
        <dbReference type="ChEBI" id="CHEBI:57379"/>
        <dbReference type="ChEBI" id="CHEBI:74151"/>
        <dbReference type="EC" id="2.3.1.225"/>
    </reaction>
</comment>
<keyword evidence="4 7" id="KW-1133">Transmembrane helix</keyword>
<evidence type="ECO:0000256" key="1">
    <source>
        <dbReference type="ARBA" id="ARBA00004141"/>
    </source>
</evidence>
<dbReference type="InterPro" id="IPR001594">
    <property type="entry name" value="Palmitoyltrfase_DHHC"/>
</dbReference>
<feature type="domain" description="Palmitoyltransferase DHHC" evidence="8">
    <location>
        <begin position="182"/>
        <end position="305"/>
    </location>
</feature>
<evidence type="ECO:0000256" key="2">
    <source>
        <dbReference type="ARBA" id="ARBA00022679"/>
    </source>
</evidence>
<evidence type="ECO:0000256" key="5">
    <source>
        <dbReference type="ARBA" id="ARBA00023136"/>
    </source>
</evidence>
<dbReference type="InterPro" id="IPR039859">
    <property type="entry name" value="PFA4/ZDH16/20/ERF2-like"/>
</dbReference>
<comment type="similarity">
    <text evidence="7">Belongs to the DHHC palmitoyltransferase family.</text>
</comment>
<feature type="transmembrane region" description="Helical" evidence="7">
    <location>
        <begin position="228"/>
        <end position="248"/>
    </location>
</feature>
<evidence type="ECO:0000256" key="6">
    <source>
        <dbReference type="ARBA" id="ARBA00023315"/>
    </source>
</evidence>
<sequence length="394" mass="45551">MDDQDDKIIIDEDFEDTEKNDLDSYRIPTRRTESYSTYVPNNPYYLEENENEPLLSNKRTNSSSKTCFRSMGSVDGSNGSRSFSNYLPVIFSLFVFSVIYGSFLVYNLKPAINQDLAHYGVLSDKVICHTFFIHLILFLQLVSYVLCMYKNPGNIPDTLEWNLNNKDVNTTSVVYETKRSGARRFCKWCSKFKPDRTHHCKNCGTCVLKMDHHCPWANNCIGWRNYKYFFLTTLYSDAISVYIAILLFPTVRQFLNNPLTSFGDLVVIIVAELLAVVLSLVLTCFLLFHTWLICENFTTIEFCEKYSGSKHNMEESIWSLGVCNNLKSVLGNNPLLWLIPYDNRQEKGIEFKRGERGLESLDDIDQPIMEVNSEFLRMTKDSKQFDPEIGEDSP</sequence>
<comment type="subcellular location">
    <subcellularLocation>
        <location evidence="1">Membrane</location>
        <topology evidence="1">Multi-pass membrane protein</topology>
    </subcellularLocation>
</comment>
<comment type="domain">
    <text evidence="7">The DHHC domain is required for palmitoyltransferase activity.</text>
</comment>
<dbReference type="EC" id="2.3.1.225" evidence="7"/>
<dbReference type="VEuPathDB" id="PiroplasmaDB:TpMuguga_02g00446"/>
<feature type="transmembrane region" description="Helical" evidence="7">
    <location>
        <begin position="86"/>
        <end position="106"/>
    </location>
</feature>
<dbReference type="Proteomes" id="UP000001949">
    <property type="component" value="Unassembled WGS sequence"/>
</dbReference>
<dbReference type="OMA" id="RRFCKWC"/>
<proteinExistence type="inferred from homology"/>
<dbReference type="EMBL" id="AAGK01000002">
    <property type="protein sequence ID" value="EAN32729.1"/>
    <property type="molecule type" value="Genomic_DNA"/>
</dbReference>
<dbReference type="InParanoid" id="Q4N544"/>
<dbReference type="PROSITE" id="PS50216">
    <property type="entry name" value="DHHC"/>
    <property type="match status" value="1"/>
</dbReference>
<organism evidence="9 10">
    <name type="scientific">Theileria parva</name>
    <name type="common">East coast fever infection agent</name>
    <dbReference type="NCBI Taxonomy" id="5875"/>
    <lineage>
        <taxon>Eukaryota</taxon>
        <taxon>Sar</taxon>
        <taxon>Alveolata</taxon>
        <taxon>Apicomplexa</taxon>
        <taxon>Aconoidasida</taxon>
        <taxon>Piroplasmida</taxon>
        <taxon>Theileriidae</taxon>
        <taxon>Theileria</taxon>
    </lineage>
</organism>
<dbReference type="KEGG" id="tpv:TP02_0446"/>
<reference evidence="9 10" key="1">
    <citation type="journal article" date="2005" name="Science">
        <title>Genome sequence of Theileria parva, a bovine pathogen that transforms lymphocytes.</title>
        <authorList>
            <person name="Gardner M.J."/>
            <person name="Bishop R."/>
            <person name="Shah T."/>
            <person name="de Villiers E.P."/>
            <person name="Carlton J.M."/>
            <person name="Hall N."/>
            <person name="Ren Q."/>
            <person name="Paulsen I.T."/>
            <person name="Pain A."/>
            <person name="Berriman M."/>
            <person name="Wilson R.J.M."/>
            <person name="Sato S."/>
            <person name="Ralph S.A."/>
            <person name="Mann D.J."/>
            <person name="Xiong Z."/>
            <person name="Shallom S.J."/>
            <person name="Weidman J."/>
            <person name="Jiang L."/>
            <person name="Lynn J."/>
            <person name="Weaver B."/>
            <person name="Shoaibi A."/>
            <person name="Domingo A.R."/>
            <person name="Wasawo D."/>
            <person name="Crabtree J."/>
            <person name="Wortman J.R."/>
            <person name="Haas B."/>
            <person name="Angiuoli S.V."/>
            <person name="Creasy T.H."/>
            <person name="Lu C."/>
            <person name="Suh B."/>
            <person name="Silva J.C."/>
            <person name="Utterback T.R."/>
            <person name="Feldblyum T.V."/>
            <person name="Pertea M."/>
            <person name="Allen J."/>
            <person name="Nierman W.C."/>
            <person name="Taracha E.L.N."/>
            <person name="Salzberg S.L."/>
            <person name="White O.R."/>
            <person name="Fitzhugh H.A."/>
            <person name="Morzaria S."/>
            <person name="Venter J.C."/>
            <person name="Fraser C.M."/>
            <person name="Nene V."/>
        </authorList>
    </citation>
    <scope>NUCLEOTIDE SEQUENCE [LARGE SCALE GENOMIC DNA]</scope>
    <source>
        <strain evidence="9 10">Muguga</strain>
    </source>
</reference>
<gene>
    <name evidence="9" type="ordered locus">TP02_0446</name>
</gene>
<dbReference type="GO" id="GO:0016020">
    <property type="term" value="C:membrane"/>
    <property type="evidence" value="ECO:0007669"/>
    <property type="project" value="UniProtKB-SubCell"/>
</dbReference>
<dbReference type="Pfam" id="PF01529">
    <property type="entry name" value="DHHC"/>
    <property type="match status" value="1"/>
</dbReference>
<evidence type="ECO:0000256" key="3">
    <source>
        <dbReference type="ARBA" id="ARBA00022692"/>
    </source>
</evidence>
<protein>
    <recommendedName>
        <fullName evidence="7">Palmitoyltransferase</fullName>
        <ecNumber evidence="7">2.3.1.225</ecNumber>
    </recommendedName>
</protein>
<keyword evidence="5 7" id="KW-0472">Membrane</keyword>
<evidence type="ECO:0000313" key="9">
    <source>
        <dbReference type="EMBL" id="EAN32729.1"/>
    </source>
</evidence>
<keyword evidence="2 7" id="KW-0808">Transferase</keyword>
<keyword evidence="6 7" id="KW-0012">Acyltransferase</keyword>
<evidence type="ECO:0000259" key="8">
    <source>
        <dbReference type="Pfam" id="PF01529"/>
    </source>
</evidence>
<name>Q4N544_THEPA</name>
<feature type="transmembrane region" description="Helical" evidence="7">
    <location>
        <begin position="268"/>
        <end position="288"/>
    </location>
</feature>